<evidence type="ECO:0000313" key="5">
    <source>
        <dbReference type="Proteomes" id="UP000886851"/>
    </source>
</evidence>
<dbReference type="Proteomes" id="UP000886851">
    <property type="component" value="Unassembled WGS sequence"/>
</dbReference>
<evidence type="ECO:0000256" key="2">
    <source>
        <dbReference type="ARBA" id="ARBA00022723"/>
    </source>
</evidence>
<dbReference type="EMBL" id="DXCV01000008">
    <property type="protein sequence ID" value="HIY87216.1"/>
    <property type="molecule type" value="Genomic_DNA"/>
</dbReference>
<keyword evidence="4" id="KW-0413">Isomerase</keyword>
<dbReference type="InterPro" id="IPR051785">
    <property type="entry name" value="MMCE/EMCE_epimerase"/>
</dbReference>
<organism evidence="4 5">
    <name type="scientific">Candidatus Bacteroides pullicola</name>
    <dbReference type="NCBI Taxonomy" id="2838475"/>
    <lineage>
        <taxon>Bacteria</taxon>
        <taxon>Pseudomonadati</taxon>
        <taxon>Bacteroidota</taxon>
        <taxon>Bacteroidia</taxon>
        <taxon>Bacteroidales</taxon>
        <taxon>Bacteroidaceae</taxon>
        <taxon>Bacteroides</taxon>
    </lineage>
</organism>
<dbReference type="Pfam" id="PF13669">
    <property type="entry name" value="Glyoxalase_4"/>
    <property type="match status" value="1"/>
</dbReference>
<dbReference type="PANTHER" id="PTHR43048:SF3">
    <property type="entry name" value="METHYLMALONYL-COA EPIMERASE, MITOCHONDRIAL"/>
    <property type="match status" value="1"/>
</dbReference>
<name>A0A9D1ZGP5_9BACE</name>
<feature type="domain" description="VOC" evidence="3">
    <location>
        <begin position="5"/>
        <end position="136"/>
    </location>
</feature>
<dbReference type="GO" id="GO:0046491">
    <property type="term" value="P:L-methylmalonyl-CoA metabolic process"/>
    <property type="evidence" value="ECO:0007669"/>
    <property type="project" value="TreeGrafter"/>
</dbReference>
<dbReference type="InterPro" id="IPR029068">
    <property type="entry name" value="Glyas_Bleomycin-R_OHBP_Dase"/>
</dbReference>
<dbReference type="AlphaFoldDB" id="A0A9D1ZGP5"/>
<dbReference type="GO" id="GO:0046872">
    <property type="term" value="F:metal ion binding"/>
    <property type="evidence" value="ECO:0007669"/>
    <property type="project" value="UniProtKB-KW"/>
</dbReference>
<dbReference type="FunFam" id="3.10.180.10:FF:000006">
    <property type="entry name" value="Methylmalonyl-CoA epimerase"/>
    <property type="match status" value="1"/>
</dbReference>
<proteinExistence type="inferred from homology"/>
<reference evidence="4" key="1">
    <citation type="journal article" date="2021" name="PeerJ">
        <title>Extensive microbial diversity within the chicken gut microbiome revealed by metagenomics and culture.</title>
        <authorList>
            <person name="Gilroy R."/>
            <person name="Ravi A."/>
            <person name="Getino M."/>
            <person name="Pursley I."/>
            <person name="Horton D.L."/>
            <person name="Alikhan N.F."/>
            <person name="Baker D."/>
            <person name="Gharbi K."/>
            <person name="Hall N."/>
            <person name="Watson M."/>
            <person name="Adriaenssens E.M."/>
            <person name="Foster-Nyarko E."/>
            <person name="Jarju S."/>
            <person name="Secka A."/>
            <person name="Antonio M."/>
            <person name="Oren A."/>
            <person name="Chaudhuri R.R."/>
            <person name="La Ragione R."/>
            <person name="Hildebrand F."/>
            <person name="Pallen M.J."/>
        </authorList>
    </citation>
    <scope>NUCLEOTIDE SEQUENCE</scope>
    <source>
        <strain evidence="4">Gambia2-208</strain>
    </source>
</reference>
<dbReference type="EC" id="5.1.99.1" evidence="4"/>
<keyword evidence="2" id="KW-0479">Metal-binding</keyword>
<evidence type="ECO:0000259" key="3">
    <source>
        <dbReference type="PROSITE" id="PS51819"/>
    </source>
</evidence>
<comment type="similarity">
    <text evidence="1">Belongs to the methylmalonyl-CoA epimerase family.</text>
</comment>
<evidence type="ECO:0000313" key="4">
    <source>
        <dbReference type="EMBL" id="HIY87216.1"/>
    </source>
</evidence>
<comment type="caution">
    <text evidence="4">The sequence shown here is derived from an EMBL/GenBank/DDBJ whole genome shotgun (WGS) entry which is preliminary data.</text>
</comment>
<dbReference type="PANTHER" id="PTHR43048">
    <property type="entry name" value="METHYLMALONYL-COA EPIMERASE"/>
    <property type="match status" value="1"/>
</dbReference>
<evidence type="ECO:0000256" key="1">
    <source>
        <dbReference type="ARBA" id="ARBA00009308"/>
    </source>
</evidence>
<reference evidence="4" key="2">
    <citation type="submission" date="2021-04" db="EMBL/GenBank/DDBJ databases">
        <authorList>
            <person name="Gilroy R."/>
        </authorList>
    </citation>
    <scope>NUCLEOTIDE SEQUENCE</scope>
    <source>
        <strain evidence="4">Gambia2-208</strain>
    </source>
</reference>
<accession>A0A9D1ZGP5</accession>
<dbReference type="SUPFAM" id="SSF54593">
    <property type="entry name" value="Glyoxalase/Bleomycin resistance protein/Dihydroxybiphenyl dioxygenase"/>
    <property type="match status" value="1"/>
</dbReference>
<dbReference type="InterPro" id="IPR037523">
    <property type="entry name" value="VOC_core"/>
</dbReference>
<gene>
    <name evidence="4" type="primary">mce</name>
    <name evidence="4" type="ORF">H9824_00720</name>
</gene>
<dbReference type="PROSITE" id="PS51819">
    <property type="entry name" value="VOC"/>
    <property type="match status" value="1"/>
</dbReference>
<dbReference type="NCBIfam" id="TIGR03081">
    <property type="entry name" value="metmalonyl_epim"/>
    <property type="match status" value="1"/>
</dbReference>
<dbReference type="Gene3D" id="3.10.180.10">
    <property type="entry name" value="2,3-Dihydroxybiphenyl 1,2-Dioxygenase, domain 1"/>
    <property type="match status" value="1"/>
</dbReference>
<dbReference type="GO" id="GO:0004493">
    <property type="term" value="F:methylmalonyl-CoA epimerase activity"/>
    <property type="evidence" value="ECO:0007669"/>
    <property type="project" value="UniProtKB-EC"/>
</dbReference>
<sequence length="138" mass="15057">MKISHIEHLGIAVTSIEEALPYYENVLGLKCYNIETVEDQKVKTAFLKVGEVKIELLEPTSPESTIAKFIEKNGGKGGMHHLAFAIEDGVANALAYAEEKGVRLIDKAPRKGAEGLNIAFLHPKSTLGVLTELCEKPE</sequence>
<dbReference type="CDD" id="cd07249">
    <property type="entry name" value="MMCE"/>
    <property type="match status" value="1"/>
</dbReference>
<dbReference type="InterPro" id="IPR017515">
    <property type="entry name" value="MeMalonyl-CoA_epimerase"/>
</dbReference>
<protein>
    <submittedName>
        <fullName evidence="4">Methylmalonyl-CoA epimerase</fullName>
        <ecNumber evidence="4">5.1.99.1</ecNumber>
    </submittedName>
</protein>